<dbReference type="PROSITE" id="PS00675">
    <property type="entry name" value="SIGMA54_INTERACT_1"/>
    <property type="match status" value="1"/>
</dbReference>
<evidence type="ECO:0000259" key="13">
    <source>
        <dbReference type="PROSITE" id="PS50110"/>
    </source>
</evidence>
<evidence type="ECO:0000256" key="4">
    <source>
        <dbReference type="ARBA" id="ARBA00022553"/>
    </source>
</evidence>
<dbReference type="InterPro" id="IPR002078">
    <property type="entry name" value="Sigma_54_int"/>
</dbReference>
<dbReference type="PROSITE" id="PS50045">
    <property type="entry name" value="SIGMA54_INTERACT_4"/>
    <property type="match status" value="1"/>
</dbReference>
<keyword evidence="4 11" id="KW-0597">Phosphoprotein</keyword>
<evidence type="ECO:0000256" key="3">
    <source>
        <dbReference type="ARBA" id="ARBA00015308"/>
    </source>
</evidence>
<dbReference type="Pfam" id="PF00072">
    <property type="entry name" value="Response_reg"/>
    <property type="match status" value="1"/>
</dbReference>
<dbReference type="GO" id="GO:0000160">
    <property type="term" value="P:phosphorelay signal transduction system"/>
    <property type="evidence" value="ECO:0007669"/>
    <property type="project" value="UniProtKB-KW"/>
</dbReference>
<evidence type="ECO:0000256" key="11">
    <source>
        <dbReference type="PROSITE-ProRule" id="PRU00169"/>
    </source>
</evidence>
<dbReference type="PRINTS" id="PR01590">
    <property type="entry name" value="HTHFIS"/>
</dbReference>
<dbReference type="Proteomes" id="UP000477083">
    <property type="component" value="Unassembled WGS sequence"/>
</dbReference>
<feature type="modified residue" description="4-aspartylphosphate" evidence="11">
    <location>
        <position position="54"/>
    </location>
</feature>
<dbReference type="AlphaFoldDB" id="A0A6L8VKD0"/>
<dbReference type="Pfam" id="PF25601">
    <property type="entry name" value="AAA_lid_14"/>
    <property type="match status" value="1"/>
</dbReference>
<comment type="function">
    <text evidence="1">Required for activation of most nif operons, which are directly involved in nitrogen fixation.</text>
</comment>
<reference evidence="14 15" key="1">
    <citation type="submission" date="2020-01" db="EMBL/GenBank/DDBJ databases">
        <title>Frigidibacter albus SP32T (=CGMCC 1.13995T).</title>
        <authorList>
            <person name="Liao X."/>
        </authorList>
    </citation>
    <scope>NUCLEOTIDE SEQUENCE [LARGE SCALE GENOMIC DNA]</scope>
    <source>
        <strain evidence="14 15">SP32</strain>
    </source>
</reference>
<dbReference type="RefSeq" id="WP_161348218.1">
    <property type="nucleotide sequence ID" value="NZ_BMGW01000012.1"/>
</dbReference>
<dbReference type="InterPro" id="IPR009057">
    <property type="entry name" value="Homeodomain-like_sf"/>
</dbReference>
<feature type="domain" description="Sigma-54 factor interaction" evidence="12">
    <location>
        <begin position="145"/>
        <end position="374"/>
    </location>
</feature>
<dbReference type="Pfam" id="PF00158">
    <property type="entry name" value="Sigma54_activat"/>
    <property type="match status" value="1"/>
</dbReference>
<dbReference type="PROSITE" id="PS50110">
    <property type="entry name" value="RESPONSE_REGULATORY"/>
    <property type="match status" value="1"/>
</dbReference>
<dbReference type="FunFam" id="3.40.50.300:FF:000006">
    <property type="entry name" value="DNA-binding transcriptional regulator NtrC"/>
    <property type="match status" value="1"/>
</dbReference>
<dbReference type="Gene3D" id="3.40.50.300">
    <property type="entry name" value="P-loop containing nucleotide triphosphate hydrolases"/>
    <property type="match status" value="1"/>
</dbReference>
<dbReference type="InterPro" id="IPR011006">
    <property type="entry name" value="CheY-like_superfamily"/>
</dbReference>
<gene>
    <name evidence="14" type="ORF">GS660_17220</name>
</gene>
<evidence type="ECO:0000256" key="1">
    <source>
        <dbReference type="ARBA" id="ARBA00002167"/>
    </source>
</evidence>
<evidence type="ECO:0000313" key="14">
    <source>
        <dbReference type="EMBL" id="MZQ90837.1"/>
    </source>
</evidence>
<proteinExistence type="predicted"/>
<evidence type="ECO:0000256" key="5">
    <source>
        <dbReference type="ARBA" id="ARBA00022741"/>
    </source>
</evidence>
<evidence type="ECO:0000313" key="15">
    <source>
        <dbReference type="Proteomes" id="UP000477083"/>
    </source>
</evidence>
<evidence type="ECO:0000256" key="10">
    <source>
        <dbReference type="ARBA" id="ARBA00023163"/>
    </source>
</evidence>
<comment type="subunit">
    <text evidence="2">Interacts with sigma-54.</text>
</comment>
<dbReference type="InterPro" id="IPR027417">
    <property type="entry name" value="P-loop_NTPase"/>
</dbReference>
<dbReference type="GO" id="GO:0005524">
    <property type="term" value="F:ATP binding"/>
    <property type="evidence" value="ECO:0007669"/>
    <property type="project" value="UniProtKB-KW"/>
</dbReference>
<dbReference type="SUPFAM" id="SSF52540">
    <property type="entry name" value="P-loop containing nucleoside triphosphate hydrolases"/>
    <property type="match status" value="1"/>
</dbReference>
<evidence type="ECO:0000256" key="9">
    <source>
        <dbReference type="ARBA" id="ARBA00023159"/>
    </source>
</evidence>
<dbReference type="GO" id="GO:0043565">
    <property type="term" value="F:sequence-specific DNA binding"/>
    <property type="evidence" value="ECO:0007669"/>
    <property type="project" value="InterPro"/>
</dbReference>
<keyword evidence="7" id="KW-0902">Two-component regulatory system</keyword>
<dbReference type="InterPro" id="IPR025662">
    <property type="entry name" value="Sigma_54_int_dom_ATP-bd_1"/>
</dbReference>
<keyword evidence="15" id="KW-1185">Reference proteome</keyword>
<organism evidence="14 15">
    <name type="scientific">Frigidibacter albus</name>
    <dbReference type="NCBI Taxonomy" id="1465486"/>
    <lineage>
        <taxon>Bacteria</taxon>
        <taxon>Pseudomonadati</taxon>
        <taxon>Pseudomonadota</taxon>
        <taxon>Alphaproteobacteria</taxon>
        <taxon>Rhodobacterales</taxon>
        <taxon>Paracoccaceae</taxon>
        <taxon>Frigidibacter</taxon>
    </lineage>
</organism>
<feature type="domain" description="Response regulatory" evidence="13">
    <location>
        <begin position="5"/>
        <end position="119"/>
    </location>
</feature>
<evidence type="ECO:0000256" key="8">
    <source>
        <dbReference type="ARBA" id="ARBA00023015"/>
    </source>
</evidence>
<dbReference type="CDD" id="cd00009">
    <property type="entry name" value="AAA"/>
    <property type="match status" value="1"/>
</dbReference>
<sequence>MTRGTIAFIDDEPRLCEAAADWLGASGFRVTTYPDPARALAEIDPARCDCVVTDLRMPGVTGQQVLAQLRAADADLPVILLSGHGDVPVAVEAMREGAYDFIEKPYGAEHLVAVLDRAVELRRMRRELRSTRWSDIASARLEARLAGTAPAIAALRDAVRQLADINVDLLLRGETGTGKEELARAFHDFGRRARRPFVAINCAGIPEPVFEAELFGHERGFLAGTAAARIGKLEHANGGTVFLGEVECLPLALQSKLLRVMQDRSLERIGSNAARPVDLRIIAGTRLDLRAEVGAGRFRADLFYRLATVELALPPLRARREDIPLLFTRFAEDAAERFGRAVPDLLESDLRLLQGQDWPGNVGELKAAAERHVLGLRRGVSPGDAEAAGGTLPERMARFEAETIAEALRQAGGSSAAAADLLGVPRRTLNEKIARHGLRGDE</sequence>
<protein>
    <recommendedName>
        <fullName evidence="3">Nif-specific regulatory protein</fullName>
    </recommendedName>
</protein>
<dbReference type="InterPro" id="IPR058031">
    <property type="entry name" value="AAA_lid_NorR"/>
</dbReference>
<dbReference type="Pfam" id="PF02954">
    <property type="entry name" value="HTH_8"/>
    <property type="match status" value="1"/>
</dbReference>
<evidence type="ECO:0000256" key="2">
    <source>
        <dbReference type="ARBA" id="ARBA00011135"/>
    </source>
</evidence>
<dbReference type="PANTHER" id="PTHR32071">
    <property type="entry name" value="TRANSCRIPTIONAL REGULATORY PROTEIN"/>
    <property type="match status" value="1"/>
</dbReference>
<dbReference type="FunFam" id="3.40.50.2300:FF:000018">
    <property type="entry name" value="DNA-binding transcriptional regulator NtrC"/>
    <property type="match status" value="1"/>
</dbReference>
<accession>A0A6L8VKD0</accession>
<keyword evidence="5" id="KW-0547">Nucleotide-binding</keyword>
<dbReference type="Gene3D" id="1.10.10.60">
    <property type="entry name" value="Homeodomain-like"/>
    <property type="match status" value="1"/>
</dbReference>
<dbReference type="GO" id="GO:0006355">
    <property type="term" value="P:regulation of DNA-templated transcription"/>
    <property type="evidence" value="ECO:0007669"/>
    <property type="project" value="InterPro"/>
</dbReference>
<keyword evidence="10" id="KW-0804">Transcription</keyword>
<dbReference type="OrthoDB" id="9802388at2"/>
<dbReference type="SUPFAM" id="SSF46689">
    <property type="entry name" value="Homeodomain-like"/>
    <property type="match status" value="1"/>
</dbReference>
<name>A0A6L8VKD0_9RHOB</name>
<keyword evidence="9" id="KW-0010">Activator</keyword>
<dbReference type="PANTHER" id="PTHR32071:SF57">
    <property type="entry name" value="C4-DICARBOXYLATE TRANSPORT TRANSCRIPTIONAL REGULATORY PROTEIN DCTD"/>
    <property type="match status" value="1"/>
</dbReference>
<dbReference type="SUPFAM" id="SSF52172">
    <property type="entry name" value="CheY-like"/>
    <property type="match status" value="1"/>
</dbReference>
<dbReference type="InterPro" id="IPR002197">
    <property type="entry name" value="HTH_Fis"/>
</dbReference>
<evidence type="ECO:0000259" key="12">
    <source>
        <dbReference type="PROSITE" id="PS50045"/>
    </source>
</evidence>
<evidence type="ECO:0000256" key="6">
    <source>
        <dbReference type="ARBA" id="ARBA00022840"/>
    </source>
</evidence>
<keyword evidence="6" id="KW-0067">ATP-binding</keyword>
<keyword evidence="8" id="KW-0805">Transcription regulation</keyword>
<dbReference type="InterPro" id="IPR001789">
    <property type="entry name" value="Sig_transdc_resp-reg_receiver"/>
</dbReference>
<comment type="caution">
    <text evidence="14">The sequence shown here is derived from an EMBL/GenBank/DDBJ whole genome shotgun (WGS) entry which is preliminary data.</text>
</comment>
<dbReference type="Gene3D" id="3.40.50.2300">
    <property type="match status" value="1"/>
</dbReference>
<dbReference type="EMBL" id="WWNR01000012">
    <property type="protein sequence ID" value="MZQ90837.1"/>
    <property type="molecule type" value="Genomic_DNA"/>
</dbReference>
<dbReference type="Gene3D" id="1.10.8.60">
    <property type="match status" value="1"/>
</dbReference>
<evidence type="ECO:0000256" key="7">
    <source>
        <dbReference type="ARBA" id="ARBA00023012"/>
    </source>
</evidence>
<dbReference type="SMART" id="SM00448">
    <property type="entry name" value="REC"/>
    <property type="match status" value="1"/>
</dbReference>